<feature type="domain" description="Methyltransferase type 11" evidence="3">
    <location>
        <begin position="54"/>
        <end position="154"/>
    </location>
</feature>
<dbReference type="PANTHER" id="PTHR44068">
    <property type="entry name" value="ZGC:194242"/>
    <property type="match status" value="1"/>
</dbReference>
<keyword evidence="1" id="KW-0808">Transferase</keyword>
<evidence type="ECO:0000313" key="4">
    <source>
        <dbReference type="EnsemblMetazoa" id="G27661.1:cds"/>
    </source>
</evidence>
<comment type="similarity">
    <text evidence="2">Belongs to the class I-like SAM-binding methyltransferase superfamily. Erg6/SMT family.</text>
</comment>
<dbReference type="InterPro" id="IPR029063">
    <property type="entry name" value="SAM-dependent_MTases_sf"/>
</dbReference>
<dbReference type="PANTHER" id="PTHR44068:SF1">
    <property type="entry name" value="HYPOTHETICAL LOC100005854"/>
    <property type="match status" value="1"/>
</dbReference>
<dbReference type="OMA" id="FHVDLFY"/>
<evidence type="ECO:0000256" key="1">
    <source>
        <dbReference type="ARBA" id="ARBA00022679"/>
    </source>
</evidence>
<dbReference type="InterPro" id="IPR013216">
    <property type="entry name" value="Methyltransf_11"/>
</dbReference>
<dbReference type="EnsemblMetazoa" id="G27661.1">
    <property type="protein sequence ID" value="G27661.1:cds"/>
    <property type="gene ID" value="G27661"/>
</dbReference>
<dbReference type="Pfam" id="PF08241">
    <property type="entry name" value="Methyltransf_11"/>
    <property type="match status" value="1"/>
</dbReference>
<proteinExistence type="inferred from homology"/>
<sequence length="213" mass="24272">MASFIKDALARNLRQPRGGPVGWFVNRYVFENLNRGLEENAVKLCDISKNDTVLEVGFGPGIGIQEAYMKIKDGKGKIYGAEISKKMIQKAIQKLQPQISAGKVELVLADVINLPFESDMFDHVFHCNCYYFWDDQVACVKELRRVMKQNAKMITVLNEFSLKEVNEKGIMKYGNTDPEKYMYSLKKAGFHDVNYLKLKSERGNPFSAISARK</sequence>
<reference evidence="4" key="1">
    <citation type="submission" date="2022-08" db="UniProtKB">
        <authorList>
            <consortium name="EnsemblMetazoa"/>
        </authorList>
    </citation>
    <scope>IDENTIFICATION</scope>
    <source>
        <strain evidence="4">05x7-T-G4-1.051#20</strain>
    </source>
</reference>
<dbReference type="GO" id="GO:0005783">
    <property type="term" value="C:endoplasmic reticulum"/>
    <property type="evidence" value="ECO:0007669"/>
    <property type="project" value="TreeGrafter"/>
</dbReference>
<dbReference type="OrthoDB" id="10250730at2759"/>
<evidence type="ECO:0000256" key="2">
    <source>
        <dbReference type="ARBA" id="ARBA00038188"/>
    </source>
</evidence>
<accession>A0A8W8LES0</accession>
<dbReference type="GO" id="GO:0003838">
    <property type="term" value="F:sterol 24-C-methyltransferase activity"/>
    <property type="evidence" value="ECO:0007669"/>
    <property type="project" value="TreeGrafter"/>
</dbReference>
<name>A0A8W8LES0_MAGGI</name>
<evidence type="ECO:0000313" key="5">
    <source>
        <dbReference type="Proteomes" id="UP000005408"/>
    </source>
</evidence>
<dbReference type="CDD" id="cd02440">
    <property type="entry name" value="AdoMet_MTases"/>
    <property type="match status" value="1"/>
</dbReference>
<dbReference type="Gene3D" id="3.40.50.150">
    <property type="entry name" value="Vaccinia Virus protein VP39"/>
    <property type="match status" value="1"/>
</dbReference>
<protein>
    <recommendedName>
        <fullName evidence="3">Methyltransferase type 11 domain-containing protein</fullName>
    </recommendedName>
</protein>
<dbReference type="GO" id="GO:0016126">
    <property type="term" value="P:sterol biosynthetic process"/>
    <property type="evidence" value="ECO:0007669"/>
    <property type="project" value="TreeGrafter"/>
</dbReference>
<dbReference type="SUPFAM" id="SSF53335">
    <property type="entry name" value="S-adenosyl-L-methionine-dependent methyltransferases"/>
    <property type="match status" value="1"/>
</dbReference>
<organism evidence="4 5">
    <name type="scientific">Magallana gigas</name>
    <name type="common">Pacific oyster</name>
    <name type="synonym">Crassostrea gigas</name>
    <dbReference type="NCBI Taxonomy" id="29159"/>
    <lineage>
        <taxon>Eukaryota</taxon>
        <taxon>Metazoa</taxon>
        <taxon>Spiralia</taxon>
        <taxon>Lophotrochozoa</taxon>
        <taxon>Mollusca</taxon>
        <taxon>Bivalvia</taxon>
        <taxon>Autobranchia</taxon>
        <taxon>Pteriomorphia</taxon>
        <taxon>Ostreida</taxon>
        <taxon>Ostreoidea</taxon>
        <taxon>Ostreidae</taxon>
        <taxon>Magallana</taxon>
    </lineage>
</organism>
<evidence type="ECO:0000259" key="3">
    <source>
        <dbReference type="Pfam" id="PF08241"/>
    </source>
</evidence>
<dbReference type="InterPro" id="IPR050447">
    <property type="entry name" value="Erg6_SMT_methyltransf"/>
</dbReference>
<dbReference type="Proteomes" id="UP000005408">
    <property type="component" value="Unassembled WGS sequence"/>
</dbReference>
<dbReference type="AlphaFoldDB" id="A0A8W8LES0"/>
<keyword evidence="5" id="KW-1185">Reference proteome</keyword>